<name>A0AAU7AVN3_9ACTN</name>
<dbReference type="GO" id="GO:0050660">
    <property type="term" value="F:flavin adenine dinucleotide binding"/>
    <property type="evidence" value="ECO:0007669"/>
    <property type="project" value="InterPro"/>
</dbReference>
<keyword evidence="9 12" id="KW-0411">Iron-sulfur</keyword>
<keyword evidence="6 11" id="KW-0274">FAD</keyword>
<dbReference type="InterPro" id="IPR037117">
    <property type="entry name" value="Dihydroorotate_DH_ele_sf"/>
</dbReference>
<sequence>MTVAPFGRRRAVLAAIRKVGSYHLLEVVDRHGPDPEPGQFYMLAATSGWGAGEDERPFLPRAFSAMGGRDGRLWFMLEDIGPGTHRLARLQKGEPLWVTGPLGHGFRIGTPPTPARRPILTGGGVGVPPLIFLSQALVEQGIAPTLQFGFRDTQHAAIAASFDTVQIATDDGSVGHHGLVTELLIRELDDDPHATVYACGPPGMLEAIRRICVEREVPAQLALESGMACGFGACFGCVVPLAAGGYARVCVDGPVLDATALDHVPAH</sequence>
<keyword evidence="4 12" id="KW-0001">2Fe-2S</keyword>
<dbReference type="RefSeq" id="WP_354702277.1">
    <property type="nucleotide sequence ID" value="NZ_CP114014.1"/>
</dbReference>
<dbReference type="KEGG" id="parq:DSM112329_02633"/>
<keyword evidence="3 11" id="KW-0285">Flavoprotein</keyword>
<feature type="domain" description="FAD-binding FR-type" evidence="13">
    <location>
        <begin position="6"/>
        <end position="108"/>
    </location>
</feature>
<feature type="binding site" evidence="12">
    <location>
        <position position="250"/>
    </location>
    <ligand>
        <name>[2Fe-2S] cluster</name>
        <dbReference type="ChEBI" id="CHEBI:190135"/>
    </ligand>
</feature>
<dbReference type="SUPFAM" id="SSF52343">
    <property type="entry name" value="Ferredoxin reductase-like, C-terminal NADP-linked domain"/>
    <property type="match status" value="1"/>
</dbReference>
<evidence type="ECO:0000256" key="9">
    <source>
        <dbReference type="ARBA" id="ARBA00023014"/>
    </source>
</evidence>
<evidence type="ECO:0000256" key="3">
    <source>
        <dbReference type="ARBA" id="ARBA00022630"/>
    </source>
</evidence>
<dbReference type="PANTHER" id="PTHR43513">
    <property type="entry name" value="DIHYDROOROTATE DEHYDROGENASE B (NAD(+)), ELECTRON TRANSFER SUBUNIT"/>
    <property type="match status" value="1"/>
</dbReference>
<protein>
    <submittedName>
        <fullName evidence="14">Dihydroorotate dehydrogenase B (NAD(+)), electron transfer subunit</fullName>
    </submittedName>
</protein>
<evidence type="ECO:0000259" key="13">
    <source>
        <dbReference type="PROSITE" id="PS51384"/>
    </source>
</evidence>
<evidence type="ECO:0000313" key="14">
    <source>
        <dbReference type="EMBL" id="XAY05775.1"/>
    </source>
</evidence>
<dbReference type="InterPro" id="IPR012165">
    <property type="entry name" value="Cyt_c3_hydrogenase_gsu"/>
</dbReference>
<dbReference type="Gene3D" id="2.10.240.10">
    <property type="entry name" value="Dihydroorotate dehydrogenase, electron transfer subunit"/>
    <property type="match status" value="1"/>
</dbReference>
<feature type="binding site" evidence="12">
    <location>
        <position position="229"/>
    </location>
    <ligand>
        <name>[2Fe-2S] cluster</name>
        <dbReference type="ChEBI" id="CHEBI:190135"/>
    </ligand>
</feature>
<evidence type="ECO:0000256" key="7">
    <source>
        <dbReference type="ARBA" id="ARBA00022982"/>
    </source>
</evidence>
<dbReference type="GO" id="GO:0046872">
    <property type="term" value="F:metal ion binding"/>
    <property type="evidence" value="ECO:0007669"/>
    <property type="project" value="UniProtKB-KW"/>
</dbReference>
<comment type="cofactor">
    <cofactor evidence="11">
        <name>FAD</name>
        <dbReference type="ChEBI" id="CHEBI:57692"/>
    </cofactor>
    <text evidence="11">Binds 1 FAD per subunit.</text>
</comment>
<dbReference type="InterPro" id="IPR017927">
    <property type="entry name" value="FAD-bd_FR_type"/>
</dbReference>
<dbReference type="InterPro" id="IPR001433">
    <property type="entry name" value="OxRdtase_FAD/NAD-bd"/>
</dbReference>
<dbReference type="GO" id="GO:0016491">
    <property type="term" value="F:oxidoreductase activity"/>
    <property type="evidence" value="ECO:0007669"/>
    <property type="project" value="InterPro"/>
</dbReference>
<gene>
    <name evidence="14" type="primary">pyrK</name>
    <name evidence="14" type="ORF">DSM112329_02633</name>
</gene>
<keyword evidence="8 12" id="KW-0408">Iron</keyword>
<comment type="cofactor">
    <cofactor evidence="10">
        <name>[2Fe-2S] cluster</name>
        <dbReference type="ChEBI" id="CHEBI:190135"/>
    </cofactor>
</comment>
<evidence type="ECO:0000256" key="8">
    <source>
        <dbReference type="ARBA" id="ARBA00023004"/>
    </source>
</evidence>
<feature type="binding site" evidence="11">
    <location>
        <begin position="83"/>
        <end position="84"/>
    </location>
    <ligand>
        <name>FAD</name>
        <dbReference type="ChEBI" id="CHEBI:57692"/>
    </ligand>
</feature>
<evidence type="ECO:0000256" key="12">
    <source>
        <dbReference type="PIRSR" id="PIRSR006816-2"/>
    </source>
</evidence>
<dbReference type="InterPro" id="IPR039261">
    <property type="entry name" value="FNR_nucleotide-bd"/>
</dbReference>
<dbReference type="SUPFAM" id="SSF63380">
    <property type="entry name" value="Riboflavin synthase domain-like"/>
    <property type="match status" value="1"/>
</dbReference>
<keyword evidence="5 12" id="KW-0479">Metal-binding</keyword>
<accession>A0AAU7AVN3</accession>
<evidence type="ECO:0000256" key="4">
    <source>
        <dbReference type="ARBA" id="ARBA00022714"/>
    </source>
</evidence>
<keyword evidence="7" id="KW-0249">Electron transport</keyword>
<dbReference type="GO" id="GO:0051537">
    <property type="term" value="F:2 iron, 2 sulfur cluster binding"/>
    <property type="evidence" value="ECO:0007669"/>
    <property type="project" value="UniProtKB-KW"/>
</dbReference>
<evidence type="ECO:0000256" key="10">
    <source>
        <dbReference type="ARBA" id="ARBA00034078"/>
    </source>
</evidence>
<dbReference type="Gene3D" id="3.40.50.80">
    <property type="entry name" value="Nucleotide-binding domain of ferredoxin-NADP reductase (FNR) module"/>
    <property type="match status" value="1"/>
</dbReference>
<dbReference type="Pfam" id="PF00175">
    <property type="entry name" value="NAD_binding_1"/>
    <property type="match status" value="1"/>
</dbReference>
<evidence type="ECO:0000256" key="11">
    <source>
        <dbReference type="PIRSR" id="PIRSR006816-1"/>
    </source>
</evidence>
<dbReference type="GO" id="GO:0006221">
    <property type="term" value="P:pyrimidine nucleotide biosynthetic process"/>
    <property type="evidence" value="ECO:0007669"/>
    <property type="project" value="InterPro"/>
</dbReference>
<organism evidence="14">
    <name type="scientific">Paraconexibacter sp. AEG42_29</name>
    <dbReference type="NCBI Taxonomy" id="2997339"/>
    <lineage>
        <taxon>Bacteria</taxon>
        <taxon>Bacillati</taxon>
        <taxon>Actinomycetota</taxon>
        <taxon>Thermoleophilia</taxon>
        <taxon>Solirubrobacterales</taxon>
        <taxon>Paraconexibacteraceae</taxon>
        <taxon>Paraconexibacter</taxon>
    </lineage>
</organism>
<dbReference type="EMBL" id="CP114014">
    <property type="protein sequence ID" value="XAY05775.1"/>
    <property type="molecule type" value="Genomic_DNA"/>
</dbReference>
<evidence type="ECO:0000256" key="5">
    <source>
        <dbReference type="ARBA" id="ARBA00022723"/>
    </source>
</evidence>
<keyword evidence="2" id="KW-0813">Transport</keyword>
<reference evidence="14" key="1">
    <citation type="submission" date="2022-12" db="EMBL/GenBank/DDBJ databases">
        <title>Paraconexibacter alkalitolerans sp. nov. and Baekduia alba sp. nov., isolated from soil and emended description of the genera Paraconexibacter (Chun et al., 2020) and Baekduia (An et al., 2020).</title>
        <authorList>
            <person name="Vieira S."/>
            <person name="Huber K.J."/>
            <person name="Geppert A."/>
            <person name="Wolf J."/>
            <person name="Neumann-Schaal M."/>
            <person name="Muesken M."/>
            <person name="Overmann J."/>
        </authorList>
    </citation>
    <scope>NUCLEOTIDE SEQUENCE</scope>
    <source>
        <strain evidence="14">AEG42_29</strain>
    </source>
</reference>
<dbReference type="AlphaFoldDB" id="A0AAU7AVN3"/>
<dbReference type="InterPro" id="IPR017938">
    <property type="entry name" value="Riboflavin_synthase-like_b-brl"/>
</dbReference>
<dbReference type="InterPro" id="IPR050353">
    <property type="entry name" value="PyrK_electron_transfer"/>
</dbReference>
<feature type="binding site" evidence="12">
    <location>
        <position position="234"/>
    </location>
    <ligand>
        <name>[2Fe-2S] cluster</name>
        <dbReference type="ChEBI" id="CHEBI:190135"/>
    </ligand>
</feature>
<feature type="binding site" evidence="11">
    <location>
        <begin position="61"/>
        <end position="64"/>
    </location>
    <ligand>
        <name>FAD</name>
        <dbReference type="ChEBI" id="CHEBI:57692"/>
    </ligand>
</feature>
<comment type="cofactor">
    <cofactor evidence="12">
        <name>[2Fe-2S] cluster</name>
        <dbReference type="ChEBI" id="CHEBI:190135"/>
    </cofactor>
    <text evidence="12">Binds 1 [2Fe-2S] cluster per subunit.</text>
</comment>
<dbReference type="InterPro" id="IPR019480">
    <property type="entry name" value="Dihydroorotate_DH_Fe-S-bd"/>
</dbReference>
<comment type="similarity">
    <text evidence="1">Belongs to the PyrK family.</text>
</comment>
<dbReference type="PROSITE" id="PS51384">
    <property type="entry name" value="FAD_FR"/>
    <property type="match status" value="1"/>
</dbReference>
<dbReference type="Pfam" id="PF10418">
    <property type="entry name" value="DHODB_Fe-S_bind"/>
    <property type="match status" value="1"/>
</dbReference>
<evidence type="ECO:0000256" key="1">
    <source>
        <dbReference type="ARBA" id="ARBA00006422"/>
    </source>
</evidence>
<feature type="binding site" evidence="12">
    <location>
        <position position="237"/>
    </location>
    <ligand>
        <name>[2Fe-2S] cluster</name>
        <dbReference type="ChEBI" id="CHEBI:190135"/>
    </ligand>
</feature>
<evidence type="ECO:0000256" key="6">
    <source>
        <dbReference type="ARBA" id="ARBA00022827"/>
    </source>
</evidence>
<dbReference type="PANTHER" id="PTHR43513:SF3">
    <property type="entry name" value="DIHYDROOROTATE DEHYDROGENASE B (NAD(+)), ELECTRON TRANSFER SUBUNIT-RELATED"/>
    <property type="match status" value="1"/>
</dbReference>
<dbReference type="CDD" id="cd06218">
    <property type="entry name" value="DHOD_e_trans"/>
    <property type="match status" value="1"/>
</dbReference>
<proteinExistence type="inferred from homology"/>
<evidence type="ECO:0000256" key="2">
    <source>
        <dbReference type="ARBA" id="ARBA00022448"/>
    </source>
</evidence>
<dbReference type="PIRSF" id="PIRSF006816">
    <property type="entry name" value="Cyc3_hyd_g"/>
    <property type="match status" value="1"/>
</dbReference>
<dbReference type="Gene3D" id="2.40.30.10">
    <property type="entry name" value="Translation factors"/>
    <property type="match status" value="1"/>
</dbReference>